<comment type="caution">
    <text evidence="1">The sequence shown here is derived from an EMBL/GenBank/DDBJ whole genome shotgun (WGS) entry which is preliminary data.</text>
</comment>
<name>A0A165QBG8_9FLAO</name>
<dbReference type="AlphaFoldDB" id="A0A165QBG8"/>
<accession>A0A165QBG8</accession>
<protein>
    <submittedName>
        <fullName evidence="1">Uncharacterized protein</fullName>
    </submittedName>
</protein>
<evidence type="ECO:0000313" key="2">
    <source>
        <dbReference type="Proteomes" id="UP000076630"/>
    </source>
</evidence>
<reference evidence="1 2" key="1">
    <citation type="submission" date="2016-01" db="EMBL/GenBank/DDBJ databases">
        <title>Whole genome sequencing of Myroides marinus L41.</title>
        <authorList>
            <person name="Hong K.W."/>
        </authorList>
    </citation>
    <scope>NUCLEOTIDE SEQUENCE [LARGE SCALE GENOMIC DNA]</scope>
    <source>
        <strain evidence="1 2">L41</strain>
    </source>
</reference>
<gene>
    <name evidence="1" type="ORF">AV926_17665</name>
</gene>
<dbReference type="EMBL" id="LQNU01000092">
    <property type="protein sequence ID" value="KZE74352.1"/>
    <property type="molecule type" value="Genomic_DNA"/>
</dbReference>
<dbReference type="Proteomes" id="UP000076630">
    <property type="component" value="Unassembled WGS sequence"/>
</dbReference>
<proteinExistence type="predicted"/>
<dbReference type="OrthoDB" id="1444934at2"/>
<dbReference type="RefSeq" id="WP_038988509.1">
    <property type="nucleotide sequence ID" value="NZ_JWJO01000129.1"/>
</dbReference>
<keyword evidence="2" id="KW-1185">Reference proteome</keyword>
<organism evidence="1 2">
    <name type="scientific">Myroides marinus</name>
    <dbReference type="NCBI Taxonomy" id="703342"/>
    <lineage>
        <taxon>Bacteria</taxon>
        <taxon>Pseudomonadati</taxon>
        <taxon>Bacteroidota</taxon>
        <taxon>Flavobacteriia</taxon>
        <taxon>Flavobacteriales</taxon>
        <taxon>Flavobacteriaceae</taxon>
        <taxon>Myroides</taxon>
    </lineage>
</organism>
<evidence type="ECO:0000313" key="1">
    <source>
        <dbReference type="EMBL" id="KZE74352.1"/>
    </source>
</evidence>
<sequence>MAQIIFRLIGNKQPQSWSLPINGATAVKPGTRQSKLINYYKGNDSIFTEDVLAENKEIKPSKLPVFYKNDVTGKTELRVNETDTNLIQLLKAHSWYGKKYEIYSLEKESENALAEYDLKLKAADLVKDLDDLELRSKAMVVFGLHAMQWQIPVANHKLKEMAFNNPKEIINKLEAKDFESQYISAQAYVEGIVKNNQGQTKVVWTDTEETILTLAVGEVGNIELGNFLNNGSDQAVNTLQAIAHKLGIDSNTTTASVSLDDSLIKEKDAEIKRLQEQITQKEADTSKDDLIAQLQAQLAEASKGGNEEIVVVPETSGDLTLEEAQAKYLDKFGKEVGPRFKNDIDWIKAELAK</sequence>